<evidence type="ECO:0000313" key="2">
    <source>
        <dbReference type="EMBL" id="RNI31348.1"/>
    </source>
</evidence>
<proteinExistence type="predicted"/>
<dbReference type="AlphaFoldDB" id="A0A3M9N2V3"/>
<dbReference type="OrthoDB" id="582835at2"/>
<dbReference type="InterPro" id="IPR032710">
    <property type="entry name" value="NTF2-like_dom_sf"/>
</dbReference>
<comment type="caution">
    <text evidence="2">The sequence shown here is derived from an EMBL/GenBank/DDBJ whole genome shotgun (WGS) entry which is preliminary data.</text>
</comment>
<dbReference type="Pfam" id="PF12680">
    <property type="entry name" value="SnoaL_2"/>
    <property type="match status" value="1"/>
</dbReference>
<evidence type="ECO:0000259" key="1">
    <source>
        <dbReference type="Pfam" id="PF12680"/>
    </source>
</evidence>
<organism evidence="2 3">
    <name type="scientific">Rufibacter latericius</name>
    <dbReference type="NCBI Taxonomy" id="2487040"/>
    <lineage>
        <taxon>Bacteria</taxon>
        <taxon>Pseudomonadati</taxon>
        <taxon>Bacteroidota</taxon>
        <taxon>Cytophagia</taxon>
        <taxon>Cytophagales</taxon>
        <taxon>Hymenobacteraceae</taxon>
        <taxon>Rufibacter</taxon>
    </lineage>
</organism>
<dbReference type="SUPFAM" id="SSF54427">
    <property type="entry name" value="NTF2-like"/>
    <property type="match status" value="1"/>
</dbReference>
<dbReference type="RefSeq" id="WP_123125252.1">
    <property type="nucleotide sequence ID" value="NZ_RJJD01000001.1"/>
</dbReference>
<evidence type="ECO:0000313" key="3">
    <source>
        <dbReference type="Proteomes" id="UP000272117"/>
    </source>
</evidence>
<gene>
    <name evidence="2" type="ORF">EFB08_02140</name>
</gene>
<sequence length="131" mass="14844">MKISVEETERENVIQHYLEGYNTFDIPKMVAHFDEAIVFENVSNGEVNLKLEGLADFIKQAEQAKAYFTTRTQTVKSFKHQENQTEIILDYEAVLAVDLPNGLKKGEKLQLQGKSIFTFSSGKIAKLTDIS</sequence>
<name>A0A3M9N2V3_9BACT</name>
<dbReference type="Gene3D" id="3.10.450.50">
    <property type="match status" value="1"/>
</dbReference>
<dbReference type="Proteomes" id="UP000272117">
    <property type="component" value="Unassembled WGS sequence"/>
</dbReference>
<dbReference type="EMBL" id="RJJD01000001">
    <property type="protein sequence ID" value="RNI31348.1"/>
    <property type="molecule type" value="Genomic_DNA"/>
</dbReference>
<feature type="domain" description="SnoaL-like" evidence="1">
    <location>
        <begin position="14"/>
        <end position="126"/>
    </location>
</feature>
<protein>
    <submittedName>
        <fullName evidence="2">Nuclear transport factor 2 family protein</fullName>
    </submittedName>
</protein>
<keyword evidence="3" id="KW-1185">Reference proteome</keyword>
<accession>A0A3M9N2V3</accession>
<reference evidence="2 3" key="1">
    <citation type="submission" date="2018-11" db="EMBL/GenBank/DDBJ databases">
        <title>Rufibacter latericius sp. nov., isolated from water in Baiyang Lake.</title>
        <authorList>
            <person name="Yang Y."/>
        </authorList>
    </citation>
    <scope>NUCLEOTIDE SEQUENCE [LARGE SCALE GENOMIC DNA]</scope>
    <source>
        <strain evidence="2 3">R-22-1c-1</strain>
    </source>
</reference>
<dbReference type="InterPro" id="IPR037401">
    <property type="entry name" value="SnoaL-like"/>
</dbReference>